<dbReference type="Pfam" id="PF09261">
    <property type="entry name" value="Alpha-mann_mid"/>
    <property type="match status" value="1"/>
</dbReference>
<evidence type="ECO:0000259" key="4">
    <source>
        <dbReference type="Pfam" id="PF09261"/>
    </source>
</evidence>
<dbReference type="GO" id="GO:0004559">
    <property type="term" value="F:alpha-mannosidase activity"/>
    <property type="evidence" value="ECO:0007669"/>
    <property type="project" value="InterPro"/>
</dbReference>
<evidence type="ECO:0000256" key="2">
    <source>
        <dbReference type="ARBA" id="ARBA00022801"/>
    </source>
</evidence>
<keyword evidence="1" id="KW-0479">Metal-binding</keyword>
<evidence type="ECO:0000313" key="7">
    <source>
        <dbReference type="Proteomes" id="UP000662466"/>
    </source>
</evidence>
<gene>
    <name evidence="6" type="ORF">CNMCM6106_006781</name>
</gene>
<proteinExistence type="predicted"/>
<dbReference type="FunFam" id="2.70.98.30:FF:000001">
    <property type="entry name" value="alpha-mannosidase 2C1 isoform X2"/>
    <property type="match status" value="1"/>
</dbReference>
<dbReference type="SUPFAM" id="SSF88688">
    <property type="entry name" value="Families 57/38 glycoside transferase middle domain"/>
    <property type="match status" value="1"/>
</dbReference>
<protein>
    <recommendedName>
        <fullName evidence="8">Alpha-mannosidase</fullName>
    </recommendedName>
</protein>
<dbReference type="GO" id="GO:0030246">
    <property type="term" value="F:carbohydrate binding"/>
    <property type="evidence" value="ECO:0007669"/>
    <property type="project" value="InterPro"/>
</dbReference>
<sequence length="426" mass="47514">MWEDVLLCQFHDVLPGSSIEMVYEDSAVMREEERPEHLDPRAEVIRVDDISGFAHAQQSNARQSRNGGFAAVASDGLGVTKVTDLQYTSATVEEKEDGAYILRNENLQVIIKGGAIVSLIDRSFDKELVPEGAQSNRLVLFDDQPLYWDAWDVEVHHLEKFNYLEPGQVTILDKGPLRASLKVEQKISPDSWVTSTISLDAILQGPSYTGGFNDAVEDRKFLKVEFPWNLQNSTADYETHFGIVHRPTHFNTTWDSAKFEVVCHKFANLDEFGYGVAILNDSKYGFATHGNTQRLSLLRSSKAPDAHADMGRQVFKYAILPHRGTLNQSAVVRAGFNFNSPLHLIDEFVELLKFSVAGAPDVVLETIKKSEDGSDLVLQTYKAYGGAAVANLETGSRILQASKVNLLEEHSEALEVKISKLEVRSW</sequence>
<dbReference type="InterPro" id="IPR011682">
    <property type="entry name" value="Glyco_hydro_38_C"/>
</dbReference>
<dbReference type="PANTHER" id="PTHR46017:SF1">
    <property type="entry name" value="ALPHA-MANNOSIDASE 2C1"/>
    <property type="match status" value="1"/>
</dbReference>
<dbReference type="GO" id="GO:0000329">
    <property type="term" value="C:fungal-type vacuole membrane"/>
    <property type="evidence" value="ECO:0007669"/>
    <property type="project" value="TreeGrafter"/>
</dbReference>
<dbReference type="InterPro" id="IPR028995">
    <property type="entry name" value="Glyco_hydro_57/38_cen_sf"/>
</dbReference>
<evidence type="ECO:0000256" key="1">
    <source>
        <dbReference type="ARBA" id="ARBA00022723"/>
    </source>
</evidence>
<feature type="domain" description="Glycosyl hydrolase family 38 C-terminal" evidence="3">
    <location>
        <begin position="102"/>
        <end position="307"/>
    </location>
</feature>
<organism evidence="6 7">
    <name type="scientific">Aspergillus hiratsukae</name>
    <dbReference type="NCBI Taxonomy" id="1194566"/>
    <lineage>
        <taxon>Eukaryota</taxon>
        <taxon>Fungi</taxon>
        <taxon>Dikarya</taxon>
        <taxon>Ascomycota</taxon>
        <taxon>Pezizomycotina</taxon>
        <taxon>Eurotiomycetes</taxon>
        <taxon>Eurotiomycetidae</taxon>
        <taxon>Eurotiales</taxon>
        <taxon>Aspergillaceae</taxon>
        <taxon>Aspergillus</taxon>
        <taxon>Aspergillus subgen. Fumigati</taxon>
    </lineage>
</organism>
<feature type="domain" description="Glycosyl hydrolases family 38 C-terminal" evidence="5">
    <location>
        <begin position="362"/>
        <end position="425"/>
    </location>
</feature>
<dbReference type="GO" id="GO:0006013">
    <property type="term" value="P:mannose metabolic process"/>
    <property type="evidence" value="ECO:0007669"/>
    <property type="project" value="InterPro"/>
</dbReference>
<reference evidence="6" key="1">
    <citation type="submission" date="2020-06" db="EMBL/GenBank/DDBJ databases">
        <title>Draft genome sequences of strains closely related to Aspergillus parafelis and Aspergillus hiratsukae.</title>
        <authorList>
            <person name="Dos Santos R.A.C."/>
            <person name="Rivero-Menendez O."/>
            <person name="Steenwyk J.L."/>
            <person name="Mead M.E."/>
            <person name="Goldman G.H."/>
            <person name="Alastruey-Izquierdo A."/>
            <person name="Rokas A."/>
        </authorList>
    </citation>
    <scope>NUCLEOTIDE SEQUENCE</scope>
    <source>
        <strain evidence="6">CNM-CM6106</strain>
    </source>
</reference>
<dbReference type="Proteomes" id="UP000662466">
    <property type="component" value="Unassembled WGS sequence"/>
</dbReference>
<evidence type="ECO:0000313" key="6">
    <source>
        <dbReference type="EMBL" id="KAF7172651.1"/>
    </source>
</evidence>
<dbReference type="PANTHER" id="PTHR46017">
    <property type="entry name" value="ALPHA-MANNOSIDASE 2C1"/>
    <property type="match status" value="1"/>
</dbReference>
<dbReference type="AlphaFoldDB" id="A0A8H6QF48"/>
<evidence type="ECO:0008006" key="8">
    <source>
        <dbReference type="Google" id="ProtNLM"/>
    </source>
</evidence>
<feature type="domain" description="Glycoside hydrolase family 38 central" evidence="4">
    <location>
        <begin position="1"/>
        <end position="27"/>
    </location>
</feature>
<dbReference type="InterPro" id="IPR037094">
    <property type="entry name" value="Glyco_hydro_38_cen_sf"/>
</dbReference>
<evidence type="ECO:0000259" key="5">
    <source>
        <dbReference type="Pfam" id="PF17677"/>
    </source>
</evidence>
<dbReference type="Gene3D" id="2.70.98.30">
    <property type="entry name" value="Golgi alpha-mannosidase II, domain 4"/>
    <property type="match status" value="1"/>
</dbReference>
<comment type="caution">
    <text evidence="6">The sequence shown here is derived from an EMBL/GenBank/DDBJ whole genome shotgun (WGS) entry which is preliminary data.</text>
</comment>
<keyword evidence="2" id="KW-0378">Hydrolase</keyword>
<dbReference type="Gene3D" id="1.20.1270.50">
    <property type="entry name" value="Glycoside hydrolase family 38, central domain"/>
    <property type="match status" value="1"/>
</dbReference>
<evidence type="ECO:0000259" key="3">
    <source>
        <dbReference type="Pfam" id="PF07748"/>
    </source>
</evidence>
<dbReference type="GO" id="GO:0046872">
    <property type="term" value="F:metal ion binding"/>
    <property type="evidence" value="ECO:0007669"/>
    <property type="project" value="UniProtKB-KW"/>
</dbReference>
<dbReference type="GO" id="GO:0009313">
    <property type="term" value="P:oligosaccharide catabolic process"/>
    <property type="evidence" value="ECO:0007669"/>
    <property type="project" value="TreeGrafter"/>
</dbReference>
<dbReference type="InterPro" id="IPR011013">
    <property type="entry name" value="Gal_mutarotase_sf_dom"/>
</dbReference>
<dbReference type="EMBL" id="JACBAF010001842">
    <property type="protein sequence ID" value="KAF7172651.1"/>
    <property type="molecule type" value="Genomic_DNA"/>
</dbReference>
<accession>A0A8H6QF48</accession>
<dbReference type="InterPro" id="IPR041147">
    <property type="entry name" value="GH38_C"/>
</dbReference>
<dbReference type="SUPFAM" id="SSF74650">
    <property type="entry name" value="Galactose mutarotase-like"/>
    <property type="match status" value="1"/>
</dbReference>
<dbReference type="Pfam" id="PF07748">
    <property type="entry name" value="Glyco_hydro_38C"/>
    <property type="match status" value="1"/>
</dbReference>
<name>A0A8H6QF48_9EURO</name>
<dbReference type="InterPro" id="IPR015341">
    <property type="entry name" value="Glyco_hydro_38_cen"/>
</dbReference>
<dbReference type="Gene3D" id="2.60.40.2220">
    <property type="match status" value="1"/>
</dbReference>
<dbReference type="Pfam" id="PF17677">
    <property type="entry name" value="Glyco_hydro38C2"/>
    <property type="match status" value="1"/>
</dbReference>